<dbReference type="EMBL" id="OR062604">
    <property type="protein sequence ID" value="WIU44173.1"/>
    <property type="molecule type" value="mRNA"/>
</dbReference>
<dbReference type="AlphaFoldDB" id="A0A9Y1Z3H8"/>
<protein>
    <submittedName>
        <fullName evidence="1">Conotoxin unclassified superfamily</fullName>
    </submittedName>
</protein>
<name>A0A9Y1Z3H8_CONAO</name>
<evidence type="ECO:0000313" key="1">
    <source>
        <dbReference type="EMBL" id="WIU44173.1"/>
    </source>
</evidence>
<sequence>MKYIFLFILPMTTPRLDGGQPAQRDADDRSLGLTEQYQNLRHVLKRDFRRSDGLPSNSIWTLDREASG</sequence>
<reference evidence="1" key="1">
    <citation type="submission" date="2023-05" db="EMBL/GenBank/DDBJ databases">
        <authorList>
            <person name="Vijayasarathy M."/>
            <person name="Balaram P."/>
        </authorList>
    </citation>
    <scope>NUCLEOTIDE SEQUENCE</scope>
</reference>
<proteinExistence type="evidence at transcript level"/>
<organism evidence="1">
    <name type="scientific">Conus araneosus</name>
    <name type="common">Cobweb cone</name>
    <dbReference type="NCBI Taxonomy" id="101286"/>
    <lineage>
        <taxon>Eukaryota</taxon>
        <taxon>Metazoa</taxon>
        <taxon>Spiralia</taxon>
        <taxon>Lophotrochozoa</taxon>
        <taxon>Mollusca</taxon>
        <taxon>Gastropoda</taxon>
        <taxon>Caenogastropoda</taxon>
        <taxon>Neogastropoda</taxon>
        <taxon>Conoidea</taxon>
        <taxon>Conidae</taxon>
        <taxon>Conus</taxon>
    </lineage>
</organism>
<accession>A0A9Y1Z3H8</accession>